<dbReference type="Proteomes" id="UP001412067">
    <property type="component" value="Unassembled WGS sequence"/>
</dbReference>
<proteinExistence type="predicted"/>
<sequence length="57" mass="6898">MLTLIPIRWLTSPRTEIDVEFMYSVKWKETVTPFEKRMENASANWIPRHDPNESFEE</sequence>
<name>A0ABR2LL95_9ASPA</name>
<gene>
    <name evidence="1" type="ORF">KSP40_PGU013934</name>
</gene>
<protein>
    <submittedName>
        <fullName evidence="1">Uncharacterized protein</fullName>
    </submittedName>
</protein>
<reference evidence="1 2" key="1">
    <citation type="journal article" date="2022" name="Nat. Plants">
        <title>Genomes of leafy and leafless Platanthera orchids illuminate the evolution of mycoheterotrophy.</title>
        <authorList>
            <person name="Li M.H."/>
            <person name="Liu K.W."/>
            <person name="Li Z."/>
            <person name="Lu H.C."/>
            <person name="Ye Q.L."/>
            <person name="Zhang D."/>
            <person name="Wang J.Y."/>
            <person name="Li Y.F."/>
            <person name="Zhong Z.M."/>
            <person name="Liu X."/>
            <person name="Yu X."/>
            <person name="Liu D.K."/>
            <person name="Tu X.D."/>
            <person name="Liu B."/>
            <person name="Hao Y."/>
            <person name="Liao X.Y."/>
            <person name="Jiang Y.T."/>
            <person name="Sun W.H."/>
            <person name="Chen J."/>
            <person name="Chen Y.Q."/>
            <person name="Ai Y."/>
            <person name="Zhai J.W."/>
            <person name="Wu S.S."/>
            <person name="Zhou Z."/>
            <person name="Hsiao Y.Y."/>
            <person name="Wu W.L."/>
            <person name="Chen Y.Y."/>
            <person name="Lin Y.F."/>
            <person name="Hsu J.L."/>
            <person name="Li C.Y."/>
            <person name="Wang Z.W."/>
            <person name="Zhao X."/>
            <person name="Zhong W.Y."/>
            <person name="Ma X.K."/>
            <person name="Ma L."/>
            <person name="Huang J."/>
            <person name="Chen G.Z."/>
            <person name="Huang M.Z."/>
            <person name="Huang L."/>
            <person name="Peng D.H."/>
            <person name="Luo Y.B."/>
            <person name="Zou S.Q."/>
            <person name="Chen S.P."/>
            <person name="Lan S."/>
            <person name="Tsai W.C."/>
            <person name="Van de Peer Y."/>
            <person name="Liu Z.J."/>
        </authorList>
    </citation>
    <scope>NUCLEOTIDE SEQUENCE [LARGE SCALE GENOMIC DNA]</scope>
    <source>
        <strain evidence="1">Lor288</strain>
    </source>
</reference>
<accession>A0ABR2LL95</accession>
<dbReference type="EMBL" id="JBBWWR010000019">
    <property type="protein sequence ID" value="KAK8942317.1"/>
    <property type="molecule type" value="Genomic_DNA"/>
</dbReference>
<evidence type="ECO:0000313" key="2">
    <source>
        <dbReference type="Proteomes" id="UP001412067"/>
    </source>
</evidence>
<keyword evidence="2" id="KW-1185">Reference proteome</keyword>
<comment type="caution">
    <text evidence="1">The sequence shown here is derived from an EMBL/GenBank/DDBJ whole genome shotgun (WGS) entry which is preliminary data.</text>
</comment>
<evidence type="ECO:0000313" key="1">
    <source>
        <dbReference type="EMBL" id="KAK8942317.1"/>
    </source>
</evidence>
<organism evidence="1 2">
    <name type="scientific">Platanthera guangdongensis</name>
    <dbReference type="NCBI Taxonomy" id="2320717"/>
    <lineage>
        <taxon>Eukaryota</taxon>
        <taxon>Viridiplantae</taxon>
        <taxon>Streptophyta</taxon>
        <taxon>Embryophyta</taxon>
        <taxon>Tracheophyta</taxon>
        <taxon>Spermatophyta</taxon>
        <taxon>Magnoliopsida</taxon>
        <taxon>Liliopsida</taxon>
        <taxon>Asparagales</taxon>
        <taxon>Orchidaceae</taxon>
        <taxon>Orchidoideae</taxon>
        <taxon>Orchideae</taxon>
        <taxon>Orchidinae</taxon>
        <taxon>Platanthera</taxon>
    </lineage>
</organism>